<dbReference type="Gene3D" id="3.40.50.880">
    <property type="match status" value="1"/>
</dbReference>
<dbReference type="InterPro" id="IPR052158">
    <property type="entry name" value="INH-QAR"/>
</dbReference>
<reference evidence="4" key="1">
    <citation type="journal article" date="2011" name="Nat. Commun.">
        <title>Effector diversification within compartments of the Leptosphaeria maculans genome affected by Repeat-Induced Point mutations.</title>
        <authorList>
            <person name="Rouxel T."/>
            <person name="Grandaubert J."/>
            <person name="Hane J.K."/>
            <person name="Hoede C."/>
            <person name="van de Wouw A.P."/>
            <person name="Couloux A."/>
            <person name="Dominguez V."/>
            <person name="Anthouard V."/>
            <person name="Bally P."/>
            <person name="Bourras S."/>
            <person name="Cozijnsen A.J."/>
            <person name="Ciuffetti L.M."/>
            <person name="Degrave A."/>
            <person name="Dilmaghani A."/>
            <person name="Duret L."/>
            <person name="Fudal I."/>
            <person name="Goodwin S.B."/>
            <person name="Gout L."/>
            <person name="Glaser N."/>
            <person name="Linglin J."/>
            <person name="Kema G.H.J."/>
            <person name="Lapalu N."/>
            <person name="Lawrence C.B."/>
            <person name="May K."/>
            <person name="Meyer M."/>
            <person name="Ollivier B."/>
            <person name="Poulain J."/>
            <person name="Schoch C.L."/>
            <person name="Simon A."/>
            <person name="Spatafora J.W."/>
            <person name="Stachowiak A."/>
            <person name="Turgeon B.G."/>
            <person name="Tyler B.M."/>
            <person name="Vincent D."/>
            <person name="Weissenbach J."/>
            <person name="Amselem J."/>
            <person name="Quesneville H."/>
            <person name="Oliver R.P."/>
            <person name="Wincker P."/>
            <person name="Balesdent M.-H."/>
            <person name="Howlett B.J."/>
        </authorList>
    </citation>
    <scope>NUCLEOTIDE SEQUENCE [LARGE SCALE GENOMIC DNA]</scope>
    <source>
        <strain evidence="4">JN3 / isolate v23.1.3 / race Av1-4-5-6-7-8</strain>
    </source>
</reference>
<feature type="compositionally biased region" description="Basic residues" evidence="1">
    <location>
        <begin position="155"/>
        <end position="176"/>
    </location>
</feature>
<dbReference type="eggNOG" id="ENOG502S46I">
    <property type="taxonomic scope" value="Eukaryota"/>
</dbReference>
<keyword evidence="2" id="KW-0732">Signal</keyword>
<dbReference type="InParanoid" id="E4ZNX5"/>
<accession>E4ZNX5</accession>
<dbReference type="Proteomes" id="UP000002668">
    <property type="component" value="Genome"/>
</dbReference>
<evidence type="ECO:0000313" key="4">
    <source>
        <dbReference type="Proteomes" id="UP000002668"/>
    </source>
</evidence>
<feature type="region of interest" description="Disordered" evidence="1">
    <location>
        <begin position="153"/>
        <end position="176"/>
    </location>
</feature>
<organism evidence="4">
    <name type="scientific">Leptosphaeria maculans (strain JN3 / isolate v23.1.3 / race Av1-4-5-6-7-8)</name>
    <name type="common">Blackleg fungus</name>
    <name type="synonym">Phoma lingam</name>
    <dbReference type="NCBI Taxonomy" id="985895"/>
    <lineage>
        <taxon>Eukaryota</taxon>
        <taxon>Fungi</taxon>
        <taxon>Dikarya</taxon>
        <taxon>Ascomycota</taxon>
        <taxon>Pezizomycotina</taxon>
        <taxon>Dothideomycetes</taxon>
        <taxon>Pleosporomycetidae</taxon>
        <taxon>Pleosporales</taxon>
        <taxon>Pleosporineae</taxon>
        <taxon>Leptosphaeriaceae</taxon>
        <taxon>Plenodomus</taxon>
        <taxon>Plenodomus lingam/Leptosphaeria maculans species complex</taxon>
    </lineage>
</organism>
<dbReference type="AlphaFoldDB" id="E4ZNX5"/>
<gene>
    <name evidence="3" type="ORF">LEMA_P042450.1</name>
</gene>
<protein>
    <submittedName>
        <fullName evidence="3">Predicted protein</fullName>
    </submittedName>
</protein>
<sequence length="176" mass="19680">MHTPTILSLLLAATTTSAQNRPPVRPPFPNITDLPTRYGLVLFPQFQALDVFGPMDVLNTIDMHFSNYTNMNLTILAKTLDPVTTARQGPQGTIGRFGESIVPTTTFSDYLARNSSADGIEVLLVPGGLGTRRDVTEEINFVRAVYPNVSPLHPLRLHRRHGPRPRRRPRRPPRNH</sequence>
<dbReference type="HOGENOM" id="CLU_1525429_0_0_1"/>
<proteinExistence type="predicted"/>
<dbReference type="OrthoDB" id="543156at2759"/>
<dbReference type="EMBL" id="FP929105">
    <property type="protein sequence ID" value="CBX93344.1"/>
    <property type="molecule type" value="Genomic_DNA"/>
</dbReference>
<name>E4ZNX5_LEPMJ</name>
<dbReference type="PANTHER" id="PTHR43130:SF15">
    <property type="entry name" value="THIJ_PFPI FAMILY PROTEIN (AFU_ORTHOLOGUE AFUA_5G14240)"/>
    <property type="match status" value="1"/>
</dbReference>
<evidence type="ECO:0000256" key="2">
    <source>
        <dbReference type="SAM" id="SignalP"/>
    </source>
</evidence>
<dbReference type="InterPro" id="IPR029062">
    <property type="entry name" value="Class_I_gatase-like"/>
</dbReference>
<dbReference type="PANTHER" id="PTHR43130">
    <property type="entry name" value="ARAC-FAMILY TRANSCRIPTIONAL REGULATOR"/>
    <property type="match status" value="1"/>
</dbReference>
<dbReference type="STRING" id="985895.E4ZNX5"/>
<feature type="chain" id="PRO_5003194801" evidence="2">
    <location>
        <begin position="19"/>
        <end position="176"/>
    </location>
</feature>
<evidence type="ECO:0000313" key="3">
    <source>
        <dbReference type="EMBL" id="CBX93344.1"/>
    </source>
</evidence>
<dbReference type="SUPFAM" id="SSF52317">
    <property type="entry name" value="Class I glutamine amidotransferase-like"/>
    <property type="match status" value="1"/>
</dbReference>
<evidence type="ECO:0000256" key="1">
    <source>
        <dbReference type="SAM" id="MobiDB-lite"/>
    </source>
</evidence>
<keyword evidence="4" id="KW-1185">Reference proteome</keyword>
<feature type="signal peptide" evidence="2">
    <location>
        <begin position="1"/>
        <end position="18"/>
    </location>
</feature>
<dbReference type="VEuPathDB" id="FungiDB:LEMA_P042450.1"/>